<proteinExistence type="predicted"/>
<evidence type="ECO:0000313" key="1">
    <source>
        <dbReference type="EMBL" id="DAE09582.1"/>
    </source>
</evidence>
<organism evidence="1">
    <name type="scientific">Siphoviridae sp. ct96x5</name>
    <dbReference type="NCBI Taxonomy" id="2825367"/>
    <lineage>
        <taxon>Viruses</taxon>
        <taxon>Duplodnaviria</taxon>
        <taxon>Heunggongvirae</taxon>
        <taxon>Uroviricota</taxon>
        <taxon>Caudoviricetes</taxon>
    </lineage>
</organism>
<name>A0A8S5PR74_9CAUD</name>
<protein>
    <submittedName>
        <fullName evidence="1">Uncharacterized protein</fullName>
    </submittedName>
</protein>
<reference evidence="1" key="1">
    <citation type="journal article" date="2021" name="Proc. Natl. Acad. Sci. U.S.A.">
        <title>A Catalog of Tens of Thousands of Viruses from Human Metagenomes Reveals Hidden Associations with Chronic Diseases.</title>
        <authorList>
            <person name="Tisza M.J."/>
            <person name="Buck C.B."/>
        </authorList>
    </citation>
    <scope>NUCLEOTIDE SEQUENCE</scope>
    <source>
        <strain evidence="1">Ct96x5</strain>
    </source>
</reference>
<accession>A0A8S5PR74</accession>
<dbReference type="EMBL" id="BK015488">
    <property type="protein sequence ID" value="DAE09582.1"/>
    <property type="molecule type" value="Genomic_DNA"/>
</dbReference>
<sequence>MRLSHEELVFLNKFSYTVLEMRDKYSDLDAVEDPLTIAFADYLANGETFRETKRIYMMRSIPFNKEKILDCIDYGQTLDGKSHKMDLHLVYTCKIVRKFGDKFKKLYSSIWRYNYDHGDKSQDDFLEAALQYYGVKNAFTSTQFYDPLYDKQNEIIERKRRAKIAEMLGAYDCGVDISSYEDDD</sequence>